<protein>
    <submittedName>
        <fullName evidence="2">Uncharacterized protein</fullName>
    </submittedName>
</protein>
<evidence type="ECO:0000313" key="3">
    <source>
        <dbReference type="Proteomes" id="UP000238430"/>
    </source>
</evidence>
<accession>A0A2T1NPS0</accession>
<feature type="transmembrane region" description="Helical" evidence="1">
    <location>
        <begin position="46"/>
        <end position="66"/>
    </location>
</feature>
<evidence type="ECO:0000256" key="1">
    <source>
        <dbReference type="SAM" id="Phobius"/>
    </source>
</evidence>
<feature type="transmembrane region" description="Helical" evidence="1">
    <location>
        <begin position="7"/>
        <end position="26"/>
    </location>
</feature>
<comment type="caution">
    <text evidence="2">The sequence shown here is derived from an EMBL/GenBank/DDBJ whole genome shotgun (WGS) entry which is preliminary data.</text>
</comment>
<keyword evidence="1" id="KW-0472">Membrane</keyword>
<dbReference type="Proteomes" id="UP000238430">
    <property type="component" value="Unassembled WGS sequence"/>
</dbReference>
<dbReference type="RefSeq" id="WP_106676175.1">
    <property type="nucleotide sequence ID" value="NZ_JACHWV010000009.1"/>
</dbReference>
<reference evidence="2 3" key="1">
    <citation type="submission" date="2018-03" db="EMBL/GenBank/DDBJ databases">
        <title>Mesoflavibacter sp. HG37 and Mesoflavibacter sp. HG96 sp.nov., two marine bacteria isolated from seawater of Western Pacific Ocean.</title>
        <authorList>
            <person name="Cheng H."/>
            <person name="Wu Y.-H."/>
            <person name="Guo L.-L."/>
            <person name="Xu X.-W."/>
        </authorList>
    </citation>
    <scope>NUCLEOTIDE SEQUENCE [LARGE SCALE GENOMIC DNA]</scope>
    <source>
        <strain evidence="2 3">KCTC 42117</strain>
    </source>
</reference>
<proteinExistence type="predicted"/>
<keyword evidence="1" id="KW-1133">Transmembrane helix</keyword>
<name>A0A2T1NPS0_9FLAO</name>
<dbReference type="OrthoDB" id="1454673at2"/>
<feature type="transmembrane region" description="Helical" evidence="1">
    <location>
        <begin position="78"/>
        <end position="100"/>
    </location>
</feature>
<dbReference type="EMBL" id="PXOT01000009">
    <property type="protein sequence ID" value="PSG94888.1"/>
    <property type="molecule type" value="Genomic_DNA"/>
</dbReference>
<gene>
    <name evidence="2" type="ORF">C7H61_00570</name>
</gene>
<evidence type="ECO:0000313" key="2">
    <source>
        <dbReference type="EMBL" id="PSG94888.1"/>
    </source>
</evidence>
<sequence length="171" mass="19990">MSKKEVFWLIGSLILAFIFNYMIFHFTKLNKISAFNLNIYDTYFLIPKYLIALLIGNLILFCIYLIRTIKNRFNNITSNVILMLSLFLLIIIFNKLGVIIESITQQNSGWSIYPPLSSGIDIKKIELEAKLKTNTFNTISYLILIFQTLFIIFLTYCGFKTGIRFQKNKQQ</sequence>
<keyword evidence="3" id="KW-1185">Reference proteome</keyword>
<dbReference type="AlphaFoldDB" id="A0A2T1NPS0"/>
<feature type="transmembrane region" description="Helical" evidence="1">
    <location>
        <begin position="139"/>
        <end position="159"/>
    </location>
</feature>
<keyword evidence="1" id="KW-0812">Transmembrane</keyword>
<organism evidence="2 3">
    <name type="scientific">Mesoflavibacter zeaxanthinifaciens subsp. sabulilitoris</name>
    <dbReference type="NCBI Taxonomy" id="1520893"/>
    <lineage>
        <taxon>Bacteria</taxon>
        <taxon>Pseudomonadati</taxon>
        <taxon>Bacteroidota</taxon>
        <taxon>Flavobacteriia</taxon>
        <taxon>Flavobacteriales</taxon>
        <taxon>Flavobacteriaceae</taxon>
        <taxon>Mesoflavibacter</taxon>
    </lineage>
</organism>